<feature type="transmembrane region" description="Helical" evidence="2">
    <location>
        <begin position="33"/>
        <end position="59"/>
    </location>
</feature>
<evidence type="ECO:0000256" key="1">
    <source>
        <dbReference type="SAM" id="MobiDB-lite"/>
    </source>
</evidence>
<keyword evidence="4" id="KW-1185">Reference proteome</keyword>
<evidence type="ECO:0008006" key="5">
    <source>
        <dbReference type="Google" id="ProtNLM"/>
    </source>
</evidence>
<dbReference type="Proteomes" id="UP001564760">
    <property type="component" value="Unassembled WGS sequence"/>
</dbReference>
<dbReference type="EMBL" id="JBGEDP010000001">
    <property type="protein sequence ID" value="MEY8014212.1"/>
    <property type="molecule type" value="Genomic_DNA"/>
</dbReference>
<feature type="compositionally biased region" description="Pro residues" evidence="1">
    <location>
        <begin position="105"/>
        <end position="117"/>
    </location>
</feature>
<protein>
    <recommendedName>
        <fullName evidence="5">Proline rich protein</fullName>
    </recommendedName>
</protein>
<keyword evidence="2" id="KW-0812">Transmembrane</keyword>
<organism evidence="3 4">
    <name type="scientific">Mycobacterium servetii</name>
    <dbReference type="NCBI Taxonomy" id="3237418"/>
    <lineage>
        <taxon>Bacteria</taxon>
        <taxon>Bacillati</taxon>
        <taxon>Actinomycetota</taxon>
        <taxon>Actinomycetes</taxon>
        <taxon>Mycobacteriales</taxon>
        <taxon>Mycobacteriaceae</taxon>
        <taxon>Mycobacterium</taxon>
    </lineage>
</organism>
<keyword evidence="2" id="KW-0472">Membrane</keyword>
<sequence>MAESPQPSVPGTAPAAESPRYDAPSGPSRLSQALMWVGIVAGILFVVAVVFFSGFFLGWSSGGHYGSHRDGWVRMGPGAPGGMMGPGGPMSPGGMMGPGGLSGPPTSPATPTPTSRP</sequence>
<feature type="region of interest" description="Disordered" evidence="1">
    <location>
        <begin position="79"/>
        <end position="117"/>
    </location>
</feature>
<evidence type="ECO:0000313" key="4">
    <source>
        <dbReference type="Proteomes" id="UP001564760"/>
    </source>
</evidence>
<dbReference type="RefSeq" id="WP_369736869.1">
    <property type="nucleotide sequence ID" value="NZ_JBGEDP010000001.1"/>
</dbReference>
<proteinExistence type="predicted"/>
<feature type="compositionally biased region" description="Gly residues" evidence="1">
    <location>
        <begin position="79"/>
        <end position="102"/>
    </location>
</feature>
<feature type="region of interest" description="Disordered" evidence="1">
    <location>
        <begin position="1"/>
        <end position="28"/>
    </location>
</feature>
<gene>
    <name evidence="3" type="ORF">AB8998_03640</name>
</gene>
<evidence type="ECO:0000256" key="2">
    <source>
        <dbReference type="SAM" id="Phobius"/>
    </source>
</evidence>
<accession>A0ABV4BWU8</accession>
<name>A0ABV4BWU8_9MYCO</name>
<keyword evidence="2" id="KW-1133">Transmembrane helix</keyword>
<evidence type="ECO:0000313" key="3">
    <source>
        <dbReference type="EMBL" id="MEY8014212.1"/>
    </source>
</evidence>
<reference evidence="3 4" key="1">
    <citation type="submission" date="2024-08" db="EMBL/GenBank/DDBJ databases">
        <title>Mycobacterium servetensis sp. nov., a novel rapid-growing mycobacterial species recovered from a human patient in Zaragoza, Spain.</title>
        <authorList>
            <person name="Tristancho-Baro A.I."/>
            <person name="Buenestado-Serrano S."/>
            <person name="Garcia De Viedma D."/>
            <person name="Milagro-Beamonte A."/>
            <person name="Burillo N."/>
            <person name="Sanz S."/>
            <person name="Lopez-Calleja A.I."/>
            <person name="Penas-Utrilla D."/>
            <person name="Guardingo M."/>
            <person name="Garcia M.J."/>
            <person name="Vinuelas-Bayon J."/>
        </authorList>
    </citation>
    <scope>NUCLEOTIDE SEQUENCE [LARGE SCALE GENOMIC DNA]</scope>
    <source>
        <strain evidence="4">HUMS_12744610</strain>
    </source>
</reference>
<comment type="caution">
    <text evidence="3">The sequence shown here is derived from an EMBL/GenBank/DDBJ whole genome shotgun (WGS) entry which is preliminary data.</text>
</comment>